<name>A0A7S0EZ13_9CRYP</name>
<accession>A0A7S0EZ13</accession>
<feature type="compositionally biased region" description="Acidic residues" evidence="2">
    <location>
        <begin position="381"/>
        <end position="391"/>
    </location>
</feature>
<protein>
    <submittedName>
        <fullName evidence="3">Uncharacterized protein</fullName>
    </submittedName>
</protein>
<feature type="region of interest" description="Disordered" evidence="2">
    <location>
        <begin position="363"/>
        <end position="391"/>
    </location>
</feature>
<dbReference type="EMBL" id="HBEO01026132">
    <property type="protein sequence ID" value="CAD8497303.1"/>
    <property type="molecule type" value="Transcribed_RNA"/>
</dbReference>
<feature type="coiled-coil region" evidence="1">
    <location>
        <begin position="237"/>
        <end position="271"/>
    </location>
</feature>
<evidence type="ECO:0000313" key="3">
    <source>
        <dbReference type="EMBL" id="CAD8497303.1"/>
    </source>
</evidence>
<evidence type="ECO:0000256" key="1">
    <source>
        <dbReference type="SAM" id="Coils"/>
    </source>
</evidence>
<sequence length="595" mass="66782">MLGLYILCTRDCRYADSSSKLFPGSDQRQRFATDLRRAVVFAAEKEANDSVNHAAIMNVEQTGTHSIRKGSVRDLLGLVDGPGTAGIYLRASWSLGETQDRYVTAGAGADQHCGRVLAGLDPSTVDFALLPPHFSREGLREVEAIGWDKFLQCFSEYPLGFRKCVPFFVASIVWHLPTLQEWFPGTHPVWRARMFNIFGEGTIGRLLQLRDKIVVVRQRCHECHMTGSGVPGKTDIMMEMQGLKENVEKEMQGLKQEMQGLKQTVTGMQDSLKQYMEGPQAHRDMGAVLVQRPEGPNNAESAATGELRQSFNSLSAQMQEFNQQVLKRLDEMQDEGRGSRRRSITDAREVDQAGRMVEQMAIGAPHRTREGMAGAEGEASREDESEMDEGDVDDETMQAADGMQAGEGHLFQWDDGSMHMVPPGFVFPTKETVMGMMSLWYRGNMRMLDLEGEVRTVRPLKHLCSVRFIGDLQQSNSQKNMWKAKYLMKEIESICRERGVLGVEEQIDATNLDKCFEASFRVLVERVYGSDAMTGRHMDKKRYGTFSYITYCNGLHKGKKDTPRRQDSVQERGVQTPGAGHCASYADMLRGGTHE</sequence>
<organism evidence="3">
    <name type="scientific">Hanusia phi</name>
    <dbReference type="NCBI Taxonomy" id="3032"/>
    <lineage>
        <taxon>Eukaryota</taxon>
        <taxon>Cryptophyceae</taxon>
        <taxon>Pyrenomonadales</taxon>
        <taxon>Geminigeraceae</taxon>
        <taxon>Hanusia</taxon>
    </lineage>
</organism>
<feature type="region of interest" description="Disordered" evidence="2">
    <location>
        <begin position="558"/>
        <end position="578"/>
    </location>
</feature>
<keyword evidence="1" id="KW-0175">Coiled coil</keyword>
<dbReference type="AlphaFoldDB" id="A0A7S0EZ13"/>
<feature type="compositionally biased region" description="Basic and acidic residues" evidence="2">
    <location>
        <begin position="560"/>
        <end position="570"/>
    </location>
</feature>
<gene>
    <name evidence="3" type="ORF">HPHI1048_LOCUS17600</name>
</gene>
<reference evidence="3" key="1">
    <citation type="submission" date="2021-01" db="EMBL/GenBank/DDBJ databases">
        <authorList>
            <person name="Corre E."/>
            <person name="Pelletier E."/>
            <person name="Niang G."/>
            <person name="Scheremetjew M."/>
            <person name="Finn R."/>
            <person name="Kale V."/>
            <person name="Holt S."/>
            <person name="Cochrane G."/>
            <person name="Meng A."/>
            <person name="Brown T."/>
            <person name="Cohen L."/>
        </authorList>
    </citation>
    <scope>NUCLEOTIDE SEQUENCE</scope>
    <source>
        <strain evidence="3">CCMP325</strain>
    </source>
</reference>
<proteinExistence type="predicted"/>
<evidence type="ECO:0000256" key="2">
    <source>
        <dbReference type="SAM" id="MobiDB-lite"/>
    </source>
</evidence>